<name>K3W4I8_THAOC</name>
<sequence>YGMGTQAAAQQAQAGGGAGPGVHGPDPPPVAPGGPLELDIDRPGEPRERRDVEGERVGGTAVEPPAYGGLRRPGPAVRPAFGRPAGVRGPVPGPLARRRVGAGRVRPADVAHGPEHPQQVHAVDAPGRVRGARTRPGQDGLLLPPHRLQEPVQQGVRLRELRRDVRHRTVRDRVQRPEVEEVQLREGLLDHLREDTGQGRHGPSVRELGPHGEGGGVPSPRVRQLRGEEGRGRGFPLGERVAGQVVGRVSDGTAGDL</sequence>
<dbReference type="AlphaFoldDB" id="K3W4I8"/>
<feature type="non-terminal residue" evidence="2">
    <location>
        <position position="1"/>
    </location>
</feature>
<keyword evidence="3" id="KW-1185">Reference proteome</keyword>
<reference evidence="2 3" key="1">
    <citation type="journal article" date="2012" name="Genome Biol.">
        <title>Genome and low-iron response of an oceanic diatom adapted to chronic iron limitation.</title>
        <authorList>
            <person name="Lommer M."/>
            <person name="Specht M."/>
            <person name="Roy A.S."/>
            <person name="Kraemer L."/>
            <person name="Andreson R."/>
            <person name="Gutowska M.A."/>
            <person name="Wolf J."/>
            <person name="Bergner S.V."/>
            <person name="Schilhabel M.B."/>
            <person name="Klostermeier U.C."/>
            <person name="Beiko R.G."/>
            <person name="Rosenstiel P."/>
            <person name="Hippler M."/>
            <person name="Laroche J."/>
        </authorList>
    </citation>
    <scope>NUCLEOTIDE SEQUENCE [LARGE SCALE GENOMIC DNA]</scope>
    <source>
        <strain evidence="2 3">CCMP1005</strain>
    </source>
</reference>
<accession>K3W4I8</accession>
<protein>
    <submittedName>
        <fullName evidence="2">Uncharacterized protein</fullName>
    </submittedName>
</protein>
<feature type="compositionally biased region" description="Basic and acidic residues" evidence="1">
    <location>
        <begin position="39"/>
        <end position="56"/>
    </location>
</feature>
<feature type="region of interest" description="Disordered" evidence="1">
    <location>
        <begin position="1"/>
        <end position="154"/>
    </location>
</feature>
<dbReference type="EMBL" id="AGNL01000116">
    <property type="protein sequence ID" value="EJK78014.1"/>
    <property type="molecule type" value="Genomic_DNA"/>
</dbReference>
<feature type="compositionally biased region" description="Basic and acidic residues" evidence="1">
    <location>
        <begin position="106"/>
        <end position="115"/>
    </location>
</feature>
<feature type="compositionally biased region" description="Low complexity" evidence="1">
    <location>
        <begin position="1"/>
        <end position="13"/>
    </location>
</feature>
<evidence type="ECO:0000313" key="3">
    <source>
        <dbReference type="Proteomes" id="UP000266841"/>
    </source>
</evidence>
<gene>
    <name evidence="2" type="ORF">THAOC_00110</name>
</gene>
<organism evidence="2 3">
    <name type="scientific">Thalassiosira oceanica</name>
    <name type="common">Marine diatom</name>
    <dbReference type="NCBI Taxonomy" id="159749"/>
    <lineage>
        <taxon>Eukaryota</taxon>
        <taxon>Sar</taxon>
        <taxon>Stramenopiles</taxon>
        <taxon>Ochrophyta</taxon>
        <taxon>Bacillariophyta</taxon>
        <taxon>Coscinodiscophyceae</taxon>
        <taxon>Thalassiosirophycidae</taxon>
        <taxon>Thalassiosirales</taxon>
        <taxon>Thalassiosiraceae</taxon>
        <taxon>Thalassiosira</taxon>
    </lineage>
</organism>
<evidence type="ECO:0000256" key="1">
    <source>
        <dbReference type="SAM" id="MobiDB-lite"/>
    </source>
</evidence>
<proteinExistence type="predicted"/>
<comment type="caution">
    <text evidence="2">The sequence shown here is derived from an EMBL/GenBank/DDBJ whole genome shotgun (WGS) entry which is preliminary data.</text>
</comment>
<evidence type="ECO:0000313" key="2">
    <source>
        <dbReference type="EMBL" id="EJK78014.1"/>
    </source>
</evidence>
<feature type="region of interest" description="Disordered" evidence="1">
    <location>
        <begin position="192"/>
        <end position="239"/>
    </location>
</feature>
<dbReference type="Proteomes" id="UP000266841">
    <property type="component" value="Unassembled WGS sequence"/>
</dbReference>